<dbReference type="CDD" id="cd14014">
    <property type="entry name" value="STKc_PknB_like"/>
    <property type="match status" value="1"/>
</dbReference>
<accession>A0ABT5DU10</accession>
<keyword evidence="1 3" id="KW-0547">Nucleotide-binding</keyword>
<dbReference type="Gene3D" id="1.10.510.10">
    <property type="entry name" value="Transferase(Phosphotransferase) domain 1"/>
    <property type="match status" value="1"/>
</dbReference>
<dbReference type="Pfam" id="PF01590">
    <property type="entry name" value="GAF"/>
    <property type="match status" value="1"/>
</dbReference>
<dbReference type="RefSeq" id="WP_272085036.1">
    <property type="nucleotide sequence ID" value="NZ_JAQNDL010000001.1"/>
</dbReference>
<keyword evidence="2 3" id="KW-0067">ATP-binding</keyword>
<evidence type="ECO:0000313" key="6">
    <source>
        <dbReference type="Proteomes" id="UP001221686"/>
    </source>
</evidence>
<dbReference type="Pfam" id="PF00069">
    <property type="entry name" value="Pkinase"/>
    <property type="match status" value="1"/>
</dbReference>
<dbReference type="Gene3D" id="3.30.200.20">
    <property type="entry name" value="Phosphorylase Kinase, domain 1"/>
    <property type="match status" value="1"/>
</dbReference>
<feature type="domain" description="Protein kinase" evidence="4">
    <location>
        <begin position="207"/>
        <end position="477"/>
    </location>
</feature>
<dbReference type="PROSITE" id="PS00108">
    <property type="entry name" value="PROTEIN_KINASE_ST"/>
    <property type="match status" value="1"/>
</dbReference>
<dbReference type="Proteomes" id="UP001221686">
    <property type="component" value="Unassembled WGS sequence"/>
</dbReference>
<keyword evidence="5" id="KW-0808">Transferase</keyword>
<dbReference type="InterPro" id="IPR017441">
    <property type="entry name" value="Protein_kinase_ATP_BS"/>
</dbReference>
<dbReference type="GO" id="GO:0016301">
    <property type="term" value="F:kinase activity"/>
    <property type="evidence" value="ECO:0007669"/>
    <property type="project" value="UniProtKB-KW"/>
</dbReference>
<dbReference type="InterPro" id="IPR029016">
    <property type="entry name" value="GAF-like_dom_sf"/>
</dbReference>
<dbReference type="EMBL" id="JAQNDL010000001">
    <property type="protein sequence ID" value="MDC0716544.1"/>
    <property type="molecule type" value="Genomic_DNA"/>
</dbReference>
<evidence type="ECO:0000256" key="3">
    <source>
        <dbReference type="PROSITE-ProRule" id="PRU10141"/>
    </source>
</evidence>
<dbReference type="InterPro" id="IPR008271">
    <property type="entry name" value="Ser/Thr_kinase_AS"/>
</dbReference>
<comment type="caution">
    <text evidence="5">The sequence shown here is derived from an EMBL/GenBank/DDBJ whole genome shotgun (WGS) entry which is preliminary data.</text>
</comment>
<dbReference type="PANTHER" id="PTHR43102:SF2">
    <property type="entry name" value="GAF DOMAIN-CONTAINING PROTEIN"/>
    <property type="match status" value="1"/>
</dbReference>
<dbReference type="SMART" id="SM00220">
    <property type="entry name" value="S_TKc"/>
    <property type="match status" value="1"/>
</dbReference>
<sequence>MLVPSKPINERERLEALERCGVLDSEPEPAYDDIARLATQVCSTPIGLVTLVDDKRQWFKSRIGLSVSETPREQAFCAHAILDPADPLVVPDALKDARFADNPLVTSDPSIRFYAGVPLVLDDGVAVGTLCVIDRVPRQLSAKQLEALALLARQLSTELRLRRQLSALKHQLTGPSELPRSPSASRTVLSDVLRETPLPLDTIAGRYRLGDIIGVGGMGLVVGATDLETKSPVAIKFLLPATRSDAEMLEKFVHEARVLMRLRGDHITRILDAGNLGNGAPFIVMERLDGEDLDSLLDRRGGLPSHEVADLMLQACAGVAQVHAAGILHLDLKPSNLFLTRSEAGPPIVKVLDFGVARPWRQEEGPEDAASKLSRAGSPHYMSPEQLVESSTVDVRSDVWSLGVILFEMLAGFRPFEAESVVEVCAQLLTAQPPRLPLHRPDVPEALAQVVVRCLQKDRNKRFASVDELALALEPFGSQGEGHHQAAE</sequence>
<dbReference type="PROSITE" id="PS50011">
    <property type="entry name" value="PROTEIN_KINASE_DOM"/>
    <property type="match status" value="1"/>
</dbReference>
<keyword evidence="5" id="KW-0418">Kinase</keyword>
<dbReference type="InterPro" id="IPR003018">
    <property type="entry name" value="GAF"/>
</dbReference>
<reference evidence="5 6" key="1">
    <citation type="submission" date="2022-11" db="EMBL/GenBank/DDBJ databases">
        <title>Minimal conservation of predation-associated metabolite biosynthetic gene clusters underscores biosynthetic potential of Myxococcota including descriptions for ten novel species: Archangium lansinium sp. nov., Myxococcus landrumus sp. nov., Nannocystis bai.</title>
        <authorList>
            <person name="Ahearne A."/>
            <person name="Stevens C."/>
            <person name="Dowd S."/>
        </authorList>
    </citation>
    <scope>NUCLEOTIDE SEQUENCE [LARGE SCALE GENOMIC DNA]</scope>
    <source>
        <strain evidence="5 6">BB15-2</strain>
    </source>
</reference>
<dbReference type="PANTHER" id="PTHR43102">
    <property type="entry name" value="SLR1143 PROTEIN"/>
    <property type="match status" value="1"/>
</dbReference>
<gene>
    <name evidence="5" type="ORF">POL25_06555</name>
</gene>
<evidence type="ECO:0000256" key="1">
    <source>
        <dbReference type="ARBA" id="ARBA00022741"/>
    </source>
</evidence>
<dbReference type="SUPFAM" id="SSF55781">
    <property type="entry name" value="GAF domain-like"/>
    <property type="match status" value="1"/>
</dbReference>
<evidence type="ECO:0000313" key="5">
    <source>
        <dbReference type="EMBL" id="MDC0716544.1"/>
    </source>
</evidence>
<evidence type="ECO:0000256" key="2">
    <source>
        <dbReference type="ARBA" id="ARBA00022840"/>
    </source>
</evidence>
<proteinExistence type="predicted"/>
<keyword evidence="6" id="KW-1185">Reference proteome</keyword>
<organism evidence="5 6">
    <name type="scientific">Nannocystis bainbridge</name>
    <dbReference type="NCBI Taxonomy" id="2995303"/>
    <lineage>
        <taxon>Bacteria</taxon>
        <taxon>Pseudomonadati</taxon>
        <taxon>Myxococcota</taxon>
        <taxon>Polyangia</taxon>
        <taxon>Nannocystales</taxon>
        <taxon>Nannocystaceae</taxon>
        <taxon>Nannocystis</taxon>
    </lineage>
</organism>
<dbReference type="SUPFAM" id="SSF56112">
    <property type="entry name" value="Protein kinase-like (PK-like)"/>
    <property type="match status" value="1"/>
</dbReference>
<dbReference type="InterPro" id="IPR000719">
    <property type="entry name" value="Prot_kinase_dom"/>
</dbReference>
<feature type="binding site" evidence="3">
    <location>
        <position position="236"/>
    </location>
    <ligand>
        <name>ATP</name>
        <dbReference type="ChEBI" id="CHEBI:30616"/>
    </ligand>
</feature>
<name>A0ABT5DU10_9BACT</name>
<dbReference type="InterPro" id="IPR011009">
    <property type="entry name" value="Kinase-like_dom_sf"/>
</dbReference>
<dbReference type="PROSITE" id="PS00107">
    <property type="entry name" value="PROTEIN_KINASE_ATP"/>
    <property type="match status" value="1"/>
</dbReference>
<dbReference type="Gene3D" id="3.30.450.40">
    <property type="match status" value="1"/>
</dbReference>
<evidence type="ECO:0000259" key="4">
    <source>
        <dbReference type="PROSITE" id="PS50011"/>
    </source>
</evidence>
<protein>
    <submittedName>
        <fullName evidence="5">Protein kinase</fullName>
    </submittedName>
</protein>
<dbReference type="SMART" id="SM00065">
    <property type="entry name" value="GAF"/>
    <property type="match status" value="1"/>
</dbReference>